<evidence type="ECO:0000256" key="1">
    <source>
        <dbReference type="SAM" id="MobiDB-lite"/>
    </source>
</evidence>
<proteinExistence type="predicted"/>
<name>A0A443PMC2_9MAGN</name>
<evidence type="ECO:0000313" key="2">
    <source>
        <dbReference type="EMBL" id="RWR91852.1"/>
    </source>
</evidence>
<reference evidence="2 3" key="1">
    <citation type="journal article" date="2019" name="Nat. Plants">
        <title>Stout camphor tree genome fills gaps in understanding of flowering plant genome evolution.</title>
        <authorList>
            <person name="Chaw S.M."/>
            <person name="Liu Y.C."/>
            <person name="Wu Y.W."/>
            <person name="Wang H.Y."/>
            <person name="Lin C.I."/>
            <person name="Wu C.S."/>
            <person name="Ke H.M."/>
            <person name="Chang L.Y."/>
            <person name="Hsu C.Y."/>
            <person name="Yang H.T."/>
            <person name="Sudianto E."/>
            <person name="Hsu M.H."/>
            <person name="Wu K.P."/>
            <person name="Wang L.N."/>
            <person name="Leebens-Mack J.H."/>
            <person name="Tsai I.J."/>
        </authorList>
    </citation>
    <scope>NUCLEOTIDE SEQUENCE [LARGE SCALE GENOMIC DNA]</scope>
    <source>
        <strain evidence="3">cv. Chaw 1501</strain>
        <tissue evidence="2">Young leaves</tissue>
    </source>
</reference>
<comment type="caution">
    <text evidence="2">The sequence shown here is derived from an EMBL/GenBank/DDBJ whole genome shotgun (WGS) entry which is preliminary data.</text>
</comment>
<dbReference type="PANTHER" id="PTHR31150">
    <property type="entry name" value="EXPRESSED PROTEIN"/>
    <property type="match status" value="1"/>
</dbReference>
<dbReference type="EMBL" id="QPKB01000009">
    <property type="protein sequence ID" value="RWR91852.1"/>
    <property type="molecule type" value="Genomic_DNA"/>
</dbReference>
<keyword evidence="3" id="KW-1185">Reference proteome</keyword>
<feature type="compositionally biased region" description="Low complexity" evidence="1">
    <location>
        <begin position="78"/>
        <end position="93"/>
    </location>
</feature>
<evidence type="ECO:0000313" key="3">
    <source>
        <dbReference type="Proteomes" id="UP000283530"/>
    </source>
</evidence>
<accession>A0A443PMC2</accession>
<feature type="region of interest" description="Disordered" evidence="1">
    <location>
        <begin position="75"/>
        <end position="100"/>
    </location>
</feature>
<dbReference type="OrthoDB" id="755409at2759"/>
<organism evidence="2 3">
    <name type="scientific">Cinnamomum micranthum f. kanehirae</name>
    <dbReference type="NCBI Taxonomy" id="337451"/>
    <lineage>
        <taxon>Eukaryota</taxon>
        <taxon>Viridiplantae</taxon>
        <taxon>Streptophyta</taxon>
        <taxon>Embryophyta</taxon>
        <taxon>Tracheophyta</taxon>
        <taxon>Spermatophyta</taxon>
        <taxon>Magnoliopsida</taxon>
        <taxon>Magnoliidae</taxon>
        <taxon>Laurales</taxon>
        <taxon>Lauraceae</taxon>
        <taxon>Cinnamomum</taxon>
    </lineage>
</organism>
<dbReference type="Proteomes" id="UP000283530">
    <property type="component" value="Unassembled WGS sequence"/>
</dbReference>
<protein>
    <submittedName>
        <fullName evidence="2">Zinc finger protein</fullName>
    </submittedName>
</protein>
<dbReference type="AlphaFoldDB" id="A0A443PMC2"/>
<gene>
    <name evidence="2" type="ORF">CKAN_02102900</name>
</gene>
<dbReference type="PANTHER" id="PTHR31150:SF2">
    <property type="entry name" value="RING_U-BOX SUPERFAMILY PROTEIN"/>
    <property type="match status" value="1"/>
</dbReference>
<sequence length="225" mass="24654">MVSLPLLVNINIAKTGALCCVAFRPHGAKSITNSRDCSFDPNEPYWRTNSSFSPPLSRRWDCRFQSDGVSIGDPVYGSSLSSNSKGSRSRVSSDQYPNHHHSVSDGALSYFGSPAESFLAPRWTPPVQKFNFEFATPSAGGAYEVSNSFGSPSPLSESWESSSKQPPSFMHRNFSSTRSFMSKPVYPLVYQNPVSDSEGCGSVDETNCIMLAPINKRSPMWSESP</sequence>